<dbReference type="Proteomes" id="UP000269276">
    <property type="component" value="Unassembled WGS sequence"/>
</dbReference>
<dbReference type="EMBL" id="QWIP01000576">
    <property type="protein sequence ID" value="RMY59789.1"/>
    <property type="molecule type" value="Genomic_DNA"/>
</dbReference>
<evidence type="ECO:0008006" key="4">
    <source>
        <dbReference type="Google" id="ProtNLM"/>
    </source>
</evidence>
<feature type="compositionally biased region" description="Polar residues" evidence="1">
    <location>
        <begin position="418"/>
        <end position="428"/>
    </location>
</feature>
<evidence type="ECO:0000256" key="1">
    <source>
        <dbReference type="SAM" id="MobiDB-lite"/>
    </source>
</evidence>
<accession>A0A3M7D6A3</accession>
<feature type="compositionally biased region" description="Polar residues" evidence="1">
    <location>
        <begin position="256"/>
        <end position="265"/>
    </location>
</feature>
<comment type="caution">
    <text evidence="2">The sequence shown here is derived from an EMBL/GenBank/DDBJ whole genome shotgun (WGS) entry which is preliminary data.</text>
</comment>
<evidence type="ECO:0000313" key="2">
    <source>
        <dbReference type="EMBL" id="RMY59789.1"/>
    </source>
</evidence>
<feature type="region of interest" description="Disordered" evidence="1">
    <location>
        <begin position="282"/>
        <end position="364"/>
    </location>
</feature>
<feature type="region of interest" description="Disordered" evidence="1">
    <location>
        <begin position="236"/>
        <end position="265"/>
    </location>
</feature>
<sequence>MQVASTQLGSPSVPRCHNAVGGRKLCALRMNVRRVHFFLVGRDAEYVLTEATRTQSLQYDAVEDPADTCWLGCCCFPRADGVNDLVMDTWRKARQYRDATVGDRHYYTEGRSEHWCIVSDASQESEYNSRPFVQRSPGLRFYCSIPLRGRNGIVLGALSIMDDKPRYGVSAKEMLFLEDCVDTAFEHLETAVLRSQQQRSEHFVQALGLFNDQKSTLRDWLNNEFGKQDYAGFSVANERRLRREDSTETEDGDGPTPSSQTSEANANVDDAHVMQGVASHDFDQRPAKSSKQQPSSADDGPVQRKPLKERLAQRNDPNSGSQRTSSARGNAFDLTRALEATSSPHVDGATNSPSEAETSADGSAKRMCTVNGFSTRSRSTLAGSSSLEYRFALAESDLRELVKRYPSGKIFNIADSGDTYSSSGTENAAESGYGSDGQRYSCSDL</sequence>
<dbReference type="AlphaFoldDB" id="A0A3M7D6A3"/>
<reference evidence="2 3" key="1">
    <citation type="journal article" date="2018" name="BMC Genomics">
        <title>Genomic evidence for intraspecific hybridization in a clonal and extremely halotolerant yeast.</title>
        <authorList>
            <person name="Gostincar C."/>
            <person name="Stajich J.E."/>
            <person name="Zupancic J."/>
            <person name="Zalar P."/>
            <person name="Gunde-Cimerman N."/>
        </authorList>
    </citation>
    <scope>NUCLEOTIDE SEQUENCE [LARGE SCALE GENOMIC DNA]</scope>
    <source>
        <strain evidence="2 3">EXF-2682</strain>
    </source>
</reference>
<name>A0A3M7D6A3_HORWE</name>
<dbReference type="SUPFAM" id="SSF55781">
    <property type="entry name" value="GAF domain-like"/>
    <property type="match status" value="1"/>
</dbReference>
<organism evidence="2 3">
    <name type="scientific">Hortaea werneckii</name>
    <name type="common">Black yeast</name>
    <name type="synonym">Cladosporium werneckii</name>
    <dbReference type="NCBI Taxonomy" id="91943"/>
    <lineage>
        <taxon>Eukaryota</taxon>
        <taxon>Fungi</taxon>
        <taxon>Dikarya</taxon>
        <taxon>Ascomycota</taxon>
        <taxon>Pezizomycotina</taxon>
        <taxon>Dothideomycetes</taxon>
        <taxon>Dothideomycetidae</taxon>
        <taxon>Mycosphaerellales</taxon>
        <taxon>Teratosphaeriaceae</taxon>
        <taxon>Hortaea</taxon>
    </lineage>
</organism>
<feature type="compositionally biased region" description="Polar residues" evidence="1">
    <location>
        <begin position="340"/>
        <end position="361"/>
    </location>
</feature>
<feature type="compositionally biased region" description="Polar residues" evidence="1">
    <location>
        <begin position="287"/>
        <end position="296"/>
    </location>
</feature>
<dbReference type="OrthoDB" id="303614at2759"/>
<evidence type="ECO:0000313" key="3">
    <source>
        <dbReference type="Proteomes" id="UP000269276"/>
    </source>
</evidence>
<feature type="compositionally biased region" description="Polar residues" evidence="1">
    <location>
        <begin position="315"/>
        <end position="328"/>
    </location>
</feature>
<feature type="region of interest" description="Disordered" evidence="1">
    <location>
        <begin position="415"/>
        <end position="445"/>
    </location>
</feature>
<dbReference type="PANTHER" id="PTHR43102:SF2">
    <property type="entry name" value="GAF DOMAIN-CONTAINING PROTEIN"/>
    <property type="match status" value="1"/>
</dbReference>
<proteinExistence type="predicted"/>
<feature type="compositionally biased region" description="Basic and acidic residues" evidence="1">
    <location>
        <begin position="237"/>
        <end position="246"/>
    </location>
</feature>
<gene>
    <name evidence="2" type="ORF">D0863_11818</name>
</gene>
<protein>
    <recommendedName>
        <fullName evidence="4">GAF domain-containing protein</fullName>
    </recommendedName>
</protein>
<dbReference type="PANTHER" id="PTHR43102">
    <property type="entry name" value="SLR1143 PROTEIN"/>
    <property type="match status" value="1"/>
</dbReference>